<dbReference type="OrthoDB" id="799111at2"/>
<dbReference type="RefSeq" id="WP_139067133.1">
    <property type="nucleotide sequence ID" value="NZ_CP040812.1"/>
</dbReference>
<keyword evidence="1" id="KW-0808">Transferase</keyword>
<organism evidence="1 2">
    <name type="scientific">Antarcticibacterium flavum</name>
    <dbReference type="NCBI Taxonomy" id="2058175"/>
    <lineage>
        <taxon>Bacteria</taxon>
        <taxon>Pseudomonadati</taxon>
        <taxon>Bacteroidota</taxon>
        <taxon>Flavobacteriia</taxon>
        <taxon>Flavobacteriales</taxon>
        <taxon>Flavobacteriaceae</taxon>
        <taxon>Antarcticibacterium</taxon>
    </lineage>
</organism>
<sequence length="235" mass="26849">MNRLKLLQDLVDQNKYENFLEIGSHKGKTLLPLRCKFKTAVDPAFRISPSFFLKHLYQNPDNLRNRYFMMTSDQFFDQKKSYLKKKGNMHLIFIDGLHTFEASLNDVLNSLYWLDPKGAIVLHDCFPPSEAAATPATSLKEAAGMNIPDWSGTWCGDVWKTIAYLKKRYGEALNINVVNADMGLGIVRLNNNQNKIDKDLDRGLFSKINAMSYVDLQKNPQSLINLCEFHEVPGV</sequence>
<evidence type="ECO:0000313" key="1">
    <source>
        <dbReference type="EMBL" id="QCY70564.1"/>
    </source>
</evidence>
<keyword evidence="2" id="KW-1185">Reference proteome</keyword>
<dbReference type="Pfam" id="PF13578">
    <property type="entry name" value="Methyltransf_24"/>
    <property type="match status" value="1"/>
</dbReference>
<keyword evidence="1" id="KW-0489">Methyltransferase</keyword>
<dbReference type="InterPro" id="IPR029063">
    <property type="entry name" value="SAM-dependent_MTases_sf"/>
</dbReference>
<dbReference type="KEGG" id="afla:FHG64_14795"/>
<accession>A0A5B7X525</accession>
<reference evidence="1 2" key="1">
    <citation type="submission" date="2019-06" db="EMBL/GenBank/DDBJ databases">
        <title>Complete genome sequence of Antarcticibacterium flavum KCTC 52984T from an Antarctic marine sediment.</title>
        <authorList>
            <person name="Lee Y.M."/>
            <person name="Shin S.C."/>
        </authorList>
    </citation>
    <scope>NUCLEOTIDE SEQUENCE [LARGE SCALE GENOMIC DNA]</scope>
    <source>
        <strain evidence="1 2">KCTC 52984</strain>
    </source>
</reference>
<name>A0A5B7X525_9FLAO</name>
<evidence type="ECO:0000313" key="2">
    <source>
        <dbReference type="Proteomes" id="UP000309016"/>
    </source>
</evidence>
<dbReference type="Gene3D" id="3.40.50.150">
    <property type="entry name" value="Vaccinia Virus protein VP39"/>
    <property type="match status" value="1"/>
</dbReference>
<proteinExistence type="predicted"/>
<dbReference type="GO" id="GO:0032259">
    <property type="term" value="P:methylation"/>
    <property type="evidence" value="ECO:0007669"/>
    <property type="project" value="UniProtKB-KW"/>
</dbReference>
<dbReference type="EMBL" id="CP040812">
    <property type="protein sequence ID" value="QCY70564.1"/>
    <property type="molecule type" value="Genomic_DNA"/>
</dbReference>
<dbReference type="AlphaFoldDB" id="A0A5B7X525"/>
<gene>
    <name evidence="1" type="ORF">FHG64_14795</name>
</gene>
<dbReference type="SUPFAM" id="SSF53335">
    <property type="entry name" value="S-adenosyl-L-methionine-dependent methyltransferases"/>
    <property type="match status" value="1"/>
</dbReference>
<dbReference type="Proteomes" id="UP000309016">
    <property type="component" value="Chromosome"/>
</dbReference>
<dbReference type="GO" id="GO:0008168">
    <property type="term" value="F:methyltransferase activity"/>
    <property type="evidence" value="ECO:0007669"/>
    <property type="project" value="UniProtKB-KW"/>
</dbReference>
<protein>
    <submittedName>
        <fullName evidence="1">Class I SAM-dependent methyltransferase</fullName>
    </submittedName>
</protein>